<dbReference type="Pfam" id="PF00005">
    <property type="entry name" value="ABC_tran"/>
    <property type="match status" value="1"/>
</dbReference>
<dbReference type="InterPro" id="IPR017871">
    <property type="entry name" value="ABC_transporter-like_CS"/>
</dbReference>
<keyword evidence="2" id="KW-0813">Transport</keyword>
<dbReference type="STRING" id="1121338.CLTEP_27150"/>
<feature type="coiled-coil region" evidence="5">
    <location>
        <begin position="46"/>
        <end position="73"/>
    </location>
</feature>
<keyword evidence="3" id="KW-0547">Nucleotide-binding</keyword>
<dbReference type="EMBL" id="LTBA01000085">
    <property type="protein sequence ID" value="KYH29452.1"/>
    <property type="molecule type" value="Genomic_DNA"/>
</dbReference>
<dbReference type="PROSITE" id="PS00211">
    <property type="entry name" value="ABC_TRANSPORTER_1"/>
    <property type="match status" value="1"/>
</dbReference>
<dbReference type="RefSeq" id="WP_066827546.1">
    <property type="nucleotide sequence ID" value="NZ_LTBA01000085.1"/>
</dbReference>
<dbReference type="PROSITE" id="PS50893">
    <property type="entry name" value="ABC_TRANSPORTER_2"/>
    <property type="match status" value="1"/>
</dbReference>
<organism evidence="7 8">
    <name type="scientific">Clostridium tepidiprofundi DSM 19306</name>
    <dbReference type="NCBI Taxonomy" id="1121338"/>
    <lineage>
        <taxon>Bacteria</taxon>
        <taxon>Bacillati</taxon>
        <taxon>Bacillota</taxon>
        <taxon>Clostridia</taxon>
        <taxon>Eubacteriales</taxon>
        <taxon>Clostridiaceae</taxon>
        <taxon>Clostridium</taxon>
    </lineage>
</organism>
<dbReference type="Proteomes" id="UP000075531">
    <property type="component" value="Unassembled WGS sequence"/>
</dbReference>
<dbReference type="EC" id="3.6.3.-" evidence="7"/>
<reference evidence="7 8" key="1">
    <citation type="submission" date="2016-02" db="EMBL/GenBank/DDBJ databases">
        <title>Genome sequence of Clostridium tepidiprofundi DSM 19306.</title>
        <authorList>
            <person name="Poehlein A."/>
            <person name="Daniel R."/>
        </authorList>
    </citation>
    <scope>NUCLEOTIDE SEQUENCE [LARGE SCALE GENOMIC DNA]</scope>
    <source>
        <strain evidence="7 8">DSM 19306</strain>
    </source>
</reference>
<keyword evidence="4 7" id="KW-0067">ATP-binding</keyword>
<dbReference type="InterPro" id="IPR003593">
    <property type="entry name" value="AAA+_ATPase"/>
</dbReference>
<dbReference type="InterPro" id="IPR027417">
    <property type="entry name" value="P-loop_NTPase"/>
</dbReference>
<keyword evidence="8" id="KW-1185">Reference proteome</keyword>
<dbReference type="PATRIC" id="fig|1121338.3.peg.2845"/>
<gene>
    <name evidence="7" type="primary">ecfA2_2</name>
    <name evidence="7" type="ORF">CLTEP_27150</name>
</gene>
<comment type="caution">
    <text evidence="7">The sequence shown here is derived from an EMBL/GenBank/DDBJ whole genome shotgun (WGS) entry which is preliminary data.</text>
</comment>
<comment type="similarity">
    <text evidence="1">Belongs to the ABC transporter superfamily.</text>
</comment>
<evidence type="ECO:0000313" key="8">
    <source>
        <dbReference type="Proteomes" id="UP000075531"/>
    </source>
</evidence>
<keyword evidence="7" id="KW-0378">Hydrolase</keyword>
<evidence type="ECO:0000259" key="6">
    <source>
        <dbReference type="PROSITE" id="PS50893"/>
    </source>
</evidence>
<dbReference type="SUPFAM" id="SSF52540">
    <property type="entry name" value="P-loop containing nucleoside triphosphate hydrolases"/>
    <property type="match status" value="1"/>
</dbReference>
<evidence type="ECO:0000256" key="4">
    <source>
        <dbReference type="ARBA" id="ARBA00022840"/>
    </source>
</evidence>
<name>A0A151AP95_9CLOT</name>
<evidence type="ECO:0000256" key="3">
    <source>
        <dbReference type="ARBA" id="ARBA00022741"/>
    </source>
</evidence>
<dbReference type="InterPro" id="IPR003439">
    <property type="entry name" value="ABC_transporter-like_ATP-bd"/>
</dbReference>
<evidence type="ECO:0000256" key="1">
    <source>
        <dbReference type="ARBA" id="ARBA00005417"/>
    </source>
</evidence>
<evidence type="ECO:0000313" key="7">
    <source>
        <dbReference type="EMBL" id="KYH29452.1"/>
    </source>
</evidence>
<dbReference type="SMART" id="SM00382">
    <property type="entry name" value="AAA"/>
    <property type="match status" value="1"/>
</dbReference>
<keyword evidence="5" id="KW-0175">Coiled coil</keyword>
<dbReference type="AlphaFoldDB" id="A0A151AP95"/>
<dbReference type="Gene3D" id="3.40.50.300">
    <property type="entry name" value="P-loop containing nucleotide triphosphate hydrolases"/>
    <property type="match status" value="1"/>
</dbReference>
<proteinExistence type="inferred from homology"/>
<feature type="domain" description="ABC transporter" evidence="6">
    <location>
        <begin position="83"/>
        <end position="319"/>
    </location>
</feature>
<protein>
    <submittedName>
        <fullName evidence="7">Energy-coupling factor transporter ATP-binding protein EcfA2</fullName>
        <ecNumber evidence="7">3.6.3.-</ecNumber>
    </submittedName>
</protein>
<sequence>MINSNDIKLIKIKELEQKYPFVVSFFQNNNLNVEGYEESTFIQYLEHFTEEEMEEWAIDIKKLQEDIVTYINEMLQFLGIEDDKVESITIVAGYDKNGSKENFQTITINRSEIVSIVGPTGSGKSRLLADIEWTANKDTPTGRTILINGKIPDKKWRFSSSNKLVAQLSQNMNFVMDLTVREFIELHAQSRMVENEQEIIKRIIEAANYLSGEKFDLDTPITRLSGGQSRALMIADTAILSTSPIVLIDEIENAGIDRKRALNLLVNEDKIVLMATHDPNLALMANKRIIIKNGGIHKIIETDDEEREILTELEKIDSIISKLRANLRKGEKLKKSTIGLG</sequence>
<dbReference type="PANTHER" id="PTHR43117:SF4">
    <property type="entry name" value="OSMOPROTECTANT IMPORT ATP-BINDING PROTEIN OSMV"/>
    <property type="match status" value="1"/>
</dbReference>
<dbReference type="OrthoDB" id="9776556at2"/>
<dbReference type="GO" id="GO:0005524">
    <property type="term" value="F:ATP binding"/>
    <property type="evidence" value="ECO:0007669"/>
    <property type="project" value="UniProtKB-KW"/>
</dbReference>
<evidence type="ECO:0000256" key="5">
    <source>
        <dbReference type="SAM" id="Coils"/>
    </source>
</evidence>
<evidence type="ECO:0000256" key="2">
    <source>
        <dbReference type="ARBA" id="ARBA00022448"/>
    </source>
</evidence>
<dbReference type="GO" id="GO:0016887">
    <property type="term" value="F:ATP hydrolysis activity"/>
    <property type="evidence" value="ECO:0007669"/>
    <property type="project" value="InterPro"/>
</dbReference>
<dbReference type="PANTHER" id="PTHR43117">
    <property type="entry name" value="OSMOPROTECTANT IMPORT ATP-BINDING PROTEIN OSMV"/>
    <property type="match status" value="1"/>
</dbReference>
<accession>A0A151AP95</accession>